<sequence>MILFDRNIKTQYFHYCVLPAHHWFTLASLQVGRETLSLRHPAPHLRAHGPTCPAQPQEDLPQRPPVRYRVPGGDDTTRTARWVRGRETARWYTYGPPSAPAAFRAARRAGIAGCISRPRVRIRVNRAYLTWTRRGDAEKRKERASLSDRASLLIFLISGKNC</sequence>
<proteinExistence type="predicted"/>
<dbReference type="AlphaFoldDB" id="A0A6H5GRM2"/>
<dbReference type="Proteomes" id="UP000479000">
    <property type="component" value="Unassembled WGS sequence"/>
</dbReference>
<name>A0A6H5GRM2_9HEMI</name>
<evidence type="ECO:0000256" key="1">
    <source>
        <dbReference type="SAM" id="MobiDB-lite"/>
    </source>
</evidence>
<dbReference type="EMBL" id="CADCXU010017664">
    <property type="protein sequence ID" value="CAB0006476.1"/>
    <property type="molecule type" value="Genomic_DNA"/>
</dbReference>
<feature type="region of interest" description="Disordered" evidence="1">
    <location>
        <begin position="42"/>
        <end position="63"/>
    </location>
</feature>
<keyword evidence="3" id="KW-1185">Reference proteome</keyword>
<organism evidence="2 3">
    <name type="scientific">Nesidiocoris tenuis</name>
    <dbReference type="NCBI Taxonomy" id="355587"/>
    <lineage>
        <taxon>Eukaryota</taxon>
        <taxon>Metazoa</taxon>
        <taxon>Ecdysozoa</taxon>
        <taxon>Arthropoda</taxon>
        <taxon>Hexapoda</taxon>
        <taxon>Insecta</taxon>
        <taxon>Pterygota</taxon>
        <taxon>Neoptera</taxon>
        <taxon>Paraneoptera</taxon>
        <taxon>Hemiptera</taxon>
        <taxon>Heteroptera</taxon>
        <taxon>Panheteroptera</taxon>
        <taxon>Cimicomorpha</taxon>
        <taxon>Miridae</taxon>
        <taxon>Dicyphina</taxon>
        <taxon>Nesidiocoris</taxon>
    </lineage>
</organism>
<evidence type="ECO:0000313" key="3">
    <source>
        <dbReference type="Proteomes" id="UP000479000"/>
    </source>
</evidence>
<evidence type="ECO:0000313" key="2">
    <source>
        <dbReference type="EMBL" id="CAB0006476.1"/>
    </source>
</evidence>
<reference evidence="2 3" key="1">
    <citation type="submission" date="2020-02" db="EMBL/GenBank/DDBJ databases">
        <authorList>
            <person name="Ferguson B K."/>
        </authorList>
    </citation>
    <scope>NUCLEOTIDE SEQUENCE [LARGE SCALE GENOMIC DNA]</scope>
</reference>
<accession>A0A6H5GRM2</accession>
<gene>
    <name evidence="2" type="ORF">NTEN_LOCUS11953</name>
</gene>
<protein>
    <submittedName>
        <fullName evidence="2">Uncharacterized protein</fullName>
    </submittedName>
</protein>